<reference evidence="1" key="1">
    <citation type="journal article" date="2014" name="Int. J. Syst. Evol. Microbiol.">
        <title>Complete genome sequence of Corynebacterium casei LMG S-19264T (=DSM 44701T), isolated from a smear-ripened cheese.</title>
        <authorList>
            <consortium name="US DOE Joint Genome Institute (JGI-PGF)"/>
            <person name="Walter F."/>
            <person name="Albersmeier A."/>
            <person name="Kalinowski J."/>
            <person name="Ruckert C."/>
        </authorList>
    </citation>
    <scope>NUCLEOTIDE SEQUENCE</scope>
    <source>
        <strain evidence="1">JCM 4391</strain>
    </source>
</reference>
<sequence length="106" mass="11573">MRPRRSRHPREVKAVHPYLLAAALALLTTAGAVLVVRHQTSTLRRALDRERAAARLTQTLQHRDITVLKARLDAARAEGAVLAAANHVLDTALTHHGRDPQEGGLS</sequence>
<proteinExistence type="predicted"/>
<evidence type="ECO:0000313" key="1">
    <source>
        <dbReference type="EMBL" id="GGU61962.1"/>
    </source>
</evidence>
<gene>
    <name evidence="1" type="ORF">GCM10010274_58410</name>
</gene>
<accession>A0A918M7V4</accession>
<evidence type="ECO:0000313" key="2">
    <source>
        <dbReference type="Proteomes" id="UP000636661"/>
    </source>
</evidence>
<dbReference type="EMBL" id="BMTP01000020">
    <property type="protein sequence ID" value="GGU61962.1"/>
    <property type="molecule type" value="Genomic_DNA"/>
</dbReference>
<keyword evidence="2" id="KW-1185">Reference proteome</keyword>
<organism evidence="1 2">
    <name type="scientific">Streptomyces lavendofoliae</name>
    <dbReference type="NCBI Taxonomy" id="67314"/>
    <lineage>
        <taxon>Bacteria</taxon>
        <taxon>Bacillati</taxon>
        <taxon>Actinomycetota</taxon>
        <taxon>Actinomycetes</taxon>
        <taxon>Kitasatosporales</taxon>
        <taxon>Streptomycetaceae</taxon>
        <taxon>Streptomyces</taxon>
    </lineage>
</organism>
<protein>
    <submittedName>
        <fullName evidence="1">Uncharacterized protein</fullName>
    </submittedName>
</protein>
<dbReference type="Proteomes" id="UP000636661">
    <property type="component" value="Unassembled WGS sequence"/>
</dbReference>
<dbReference type="AlphaFoldDB" id="A0A918M7V4"/>
<name>A0A918M7V4_9ACTN</name>
<comment type="caution">
    <text evidence="1">The sequence shown here is derived from an EMBL/GenBank/DDBJ whole genome shotgun (WGS) entry which is preliminary data.</text>
</comment>
<reference evidence="1" key="2">
    <citation type="submission" date="2020-09" db="EMBL/GenBank/DDBJ databases">
        <authorList>
            <person name="Sun Q."/>
            <person name="Ohkuma M."/>
        </authorList>
    </citation>
    <scope>NUCLEOTIDE SEQUENCE</scope>
    <source>
        <strain evidence="1">JCM 4391</strain>
    </source>
</reference>